<dbReference type="EMBL" id="SJPT01000002">
    <property type="protein sequence ID" value="TWU25194.1"/>
    <property type="molecule type" value="Genomic_DNA"/>
</dbReference>
<feature type="region of interest" description="Disordered" evidence="1">
    <location>
        <begin position="23"/>
        <end position="44"/>
    </location>
</feature>
<comment type="caution">
    <text evidence="4">The sequence shown here is derived from an EMBL/GenBank/DDBJ whole genome shotgun (WGS) entry which is preliminary data.</text>
</comment>
<dbReference type="Pfam" id="PF11845">
    <property type="entry name" value="Tll0287-like"/>
    <property type="match status" value="1"/>
</dbReference>
<feature type="chain" id="PRO_5022942115" description="Tll0287-like domain-containing protein" evidence="2">
    <location>
        <begin position="24"/>
        <end position="369"/>
    </location>
</feature>
<keyword evidence="5" id="KW-1185">Reference proteome</keyword>
<gene>
    <name evidence="4" type="ORF">Pla52o_14920</name>
</gene>
<dbReference type="Proteomes" id="UP000316304">
    <property type="component" value="Unassembled WGS sequence"/>
</dbReference>
<reference evidence="4 5" key="1">
    <citation type="submission" date="2019-02" db="EMBL/GenBank/DDBJ databases">
        <title>Deep-cultivation of Planctomycetes and their phenomic and genomic characterization uncovers novel biology.</title>
        <authorList>
            <person name="Wiegand S."/>
            <person name="Jogler M."/>
            <person name="Boedeker C."/>
            <person name="Pinto D."/>
            <person name="Vollmers J."/>
            <person name="Rivas-Marin E."/>
            <person name="Kohn T."/>
            <person name="Peeters S.H."/>
            <person name="Heuer A."/>
            <person name="Rast P."/>
            <person name="Oberbeckmann S."/>
            <person name="Bunk B."/>
            <person name="Jeske O."/>
            <person name="Meyerdierks A."/>
            <person name="Storesund J.E."/>
            <person name="Kallscheuer N."/>
            <person name="Luecker S."/>
            <person name="Lage O.M."/>
            <person name="Pohl T."/>
            <person name="Merkel B.J."/>
            <person name="Hornburger P."/>
            <person name="Mueller R.-W."/>
            <person name="Bruemmer F."/>
            <person name="Labrenz M."/>
            <person name="Spormann A.M."/>
            <person name="Op Den Camp H."/>
            <person name="Overmann J."/>
            <person name="Amann R."/>
            <person name="Jetten M.S.M."/>
            <person name="Mascher T."/>
            <person name="Medema M.H."/>
            <person name="Devos D.P."/>
            <person name="Kaster A.-K."/>
            <person name="Ovreas L."/>
            <person name="Rohde M."/>
            <person name="Galperin M.Y."/>
            <person name="Jogler C."/>
        </authorList>
    </citation>
    <scope>NUCLEOTIDE SEQUENCE [LARGE SCALE GENOMIC DNA]</scope>
    <source>
        <strain evidence="4 5">Pla52o</strain>
    </source>
</reference>
<evidence type="ECO:0000259" key="3">
    <source>
        <dbReference type="Pfam" id="PF11845"/>
    </source>
</evidence>
<dbReference type="AlphaFoldDB" id="A0A5C6CNZ7"/>
<evidence type="ECO:0000256" key="1">
    <source>
        <dbReference type="SAM" id="MobiDB-lite"/>
    </source>
</evidence>
<keyword evidence="2" id="KW-0732">Signal</keyword>
<feature type="signal peptide" evidence="2">
    <location>
        <begin position="1"/>
        <end position="23"/>
    </location>
</feature>
<evidence type="ECO:0000313" key="4">
    <source>
        <dbReference type="EMBL" id="TWU25194.1"/>
    </source>
</evidence>
<dbReference type="InterPro" id="IPR021796">
    <property type="entry name" value="Tll0287-like_dom"/>
</dbReference>
<evidence type="ECO:0000313" key="5">
    <source>
        <dbReference type="Proteomes" id="UP000316304"/>
    </source>
</evidence>
<feature type="compositionally biased region" description="Gly residues" evidence="1">
    <location>
        <begin position="27"/>
        <end position="44"/>
    </location>
</feature>
<feature type="domain" description="Tll0287-like" evidence="3">
    <location>
        <begin position="220"/>
        <end position="363"/>
    </location>
</feature>
<sequence precursor="true">MNRLLLSMFVLLVATSLPNSILAQQGQRGGHGPGFDGGRGPGGGQGMGRGMGRGPNAMAGMQEDMTTLHSMFANRAKIKRTVTNLPDGAETLTESDDERIASMIRAHVPAMEDRVLANTPLPPMTFHPIFVALIKHADDYSLTYEETAKGMKVRYTSEDPYVVMLVQEHAKLVSRFIKNGMQEIHRPYTLPKLTPPSGDLKGDRGGQALMSRKRKMVAEQAKDALFAKLSARLAEVMQSSGAAAAIDVCSNEALKIAGTIGEEHGVSIGRTSFKLRNPANRPRDWVKPFVDKRSDTPQFLPLDNGNLGALFPIHLKVKCLMCHGHPDDILDEVKSELTKRYPNDEATGFKLDELRGWFWVEVPATDAVL</sequence>
<protein>
    <recommendedName>
        <fullName evidence="3">Tll0287-like domain-containing protein</fullName>
    </recommendedName>
</protein>
<evidence type="ECO:0000256" key="2">
    <source>
        <dbReference type="SAM" id="SignalP"/>
    </source>
</evidence>
<dbReference type="OrthoDB" id="9797588at2"/>
<organism evidence="4 5">
    <name type="scientific">Novipirellula galeiformis</name>
    <dbReference type="NCBI Taxonomy" id="2528004"/>
    <lineage>
        <taxon>Bacteria</taxon>
        <taxon>Pseudomonadati</taxon>
        <taxon>Planctomycetota</taxon>
        <taxon>Planctomycetia</taxon>
        <taxon>Pirellulales</taxon>
        <taxon>Pirellulaceae</taxon>
        <taxon>Novipirellula</taxon>
    </lineage>
</organism>
<proteinExistence type="predicted"/>
<name>A0A5C6CNZ7_9BACT</name>
<accession>A0A5C6CNZ7</accession>
<dbReference type="RefSeq" id="WP_146593864.1">
    <property type="nucleotide sequence ID" value="NZ_SJPT01000002.1"/>
</dbReference>